<dbReference type="AlphaFoldDB" id="A0AAD0VAI6"/>
<protein>
    <submittedName>
        <fullName evidence="1">Uncharacterized protein</fullName>
    </submittedName>
</protein>
<accession>A0AAD0VAI6</accession>
<organism evidence="1 2">
    <name type="scientific">Pseudomonas amygdali pv. lachrymans str. M301315</name>
    <dbReference type="NCBI Taxonomy" id="629260"/>
    <lineage>
        <taxon>Bacteria</taxon>
        <taxon>Pseudomonadati</taxon>
        <taxon>Pseudomonadota</taxon>
        <taxon>Gammaproteobacteria</taxon>
        <taxon>Pseudomonadales</taxon>
        <taxon>Pseudomonadaceae</taxon>
        <taxon>Pseudomonas</taxon>
        <taxon>Pseudomonas amygdali</taxon>
    </lineage>
</organism>
<reference evidence="1 2" key="1">
    <citation type="journal article" date="2011" name="PLoS Pathog.">
        <title>Dynamic evolution of pathogenicity revealed by sequencing and comparative genomics of 19 Pseudomonas syringae isolates.</title>
        <authorList>
            <person name="Baltrus D.A."/>
            <person name="Nishimura M.T."/>
            <person name="Romanchuk A."/>
            <person name="Chang J.H."/>
            <person name="Mukhtar M.S."/>
            <person name="Cherkis K."/>
            <person name="Roach J."/>
            <person name="Grant S.R."/>
            <person name="Jones C.D."/>
            <person name="Dangl J.L."/>
        </authorList>
    </citation>
    <scope>NUCLEOTIDE SEQUENCE [LARGE SCALE GENOMIC DNA]</scope>
    <source>
        <strain evidence="1 2">M301315</strain>
    </source>
</reference>
<proteinExistence type="predicted"/>
<name>A0AAD0VAI6_PSEAV</name>
<evidence type="ECO:0000313" key="2">
    <source>
        <dbReference type="Proteomes" id="UP000006426"/>
    </source>
</evidence>
<dbReference type="RefSeq" id="WP_005742521.1">
    <property type="nucleotide sequence ID" value="NZ_CP031226.1"/>
</dbReference>
<dbReference type="GeneID" id="39474756"/>
<sequence length="614" mass="68275">MRNYKEFLNTLIERQQIESIEALISHVLPTLDESSLEETRELMDAYMTSAPHKAIVDLIASRIGVTEETSSAYLLARIADPELDRLDLNQHIKNLKGLYGHVLTEAIFKGDVEVVRLIHESHAHRYPVNFGFVSNIGPCVDGKEVSKRESFTSFKAAADVEYVFDVLLQAGLEQLLGRNNDGSAWILGKNLTEAVIATRSAVSPPAIPLLSRGQVRQPELALALSDRRSSSSYPELYDKILVWVDNEEVAETTGTPIVPCRKFTMGPEARNELSNGGSQPEDFNLVDYEAVMASGKEYRQAYGHVSGDQAFRGISVGLEPKTQASKERNLSHDIAQYMLTPRQRLGLDGPSGMTLMMMDLDVILGYDVCMVDDVDLAHAQDFAKTYFPLESLISLRDKKLVMARDAIPSDLGIQSTQNGFSENLFSRLADPEMAKVIADLVPMPILDRYFQRDALGDGIAANDVAGAIKNLGFVFAKDTYTLNRYKAVRLNGARIRFAEVSDDGFVKRVSFDAPVDRQEDSYLAAMQMGLWPGKGSEMKLSIKEALTQAMRLKQELEYPALLKYHGARKVAPYIKTEPQTKLFATVFSSEEVRDCLQLLPKKMRETCLAGDLGL</sequence>
<evidence type="ECO:0000313" key="1">
    <source>
        <dbReference type="EMBL" id="AXH60337.1"/>
    </source>
</evidence>
<gene>
    <name evidence="1" type="ORF">PLA107_034715</name>
</gene>
<keyword evidence="1" id="KW-0614">Plasmid</keyword>
<dbReference type="Proteomes" id="UP000006426">
    <property type="component" value="Plasmid pmppla107"/>
</dbReference>
<geneLocation type="plasmid" evidence="2">
    <name>pmppla107</name>
</geneLocation>
<dbReference type="EMBL" id="CP031226">
    <property type="protein sequence ID" value="AXH60337.1"/>
    <property type="molecule type" value="Genomic_DNA"/>
</dbReference>